<sequence length="84" mass="9444">MKSVMFIFGEQTSDEGQDRIGNQILALPGVRTVGRLNPRATKPALRRMWFAEVEDETAAANLVRQLRRHEEVQAADLPAERGLL</sequence>
<protein>
    <submittedName>
        <fullName evidence="1">Uncharacterized protein</fullName>
    </submittedName>
</protein>
<accession>A0A974PJZ9</accession>
<organism evidence="1 2">
    <name type="scientific">Xanthobacter dioxanivorans</name>
    <dbReference type="NCBI Taxonomy" id="2528964"/>
    <lineage>
        <taxon>Bacteria</taxon>
        <taxon>Pseudomonadati</taxon>
        <taxon>Pseudomonadota</taxon>
        <taxon>Alphaproteobacteria</taxon>
        <taxon>Hyphomicrobiales</taxon>
        <taxon>Xanthobacteraceae</taxon>
        <taxon>Xanthobacter</taxon>
    </lineage>
</organism>
<reference evidence="1 2" key="1">
    <citation type="submission" date="2020-10" db="EMBL/GenBank/DDBJ databases">
        <title>Degradation of 1,4-Dioxane by Xanthobacter sp. YN2, via a Novel Group-2 Soluble Di-Iron Monooxygenase.</title>
        <authorList>
            <person name="Ma F."/>
            <person name="Wang Y."/>
            <person name="Yang J."/>
            <person name="Guo H."/>
            <person name="Su D."/>
            <person name="Yu L."/>
        </authorList>
    </citation>
    <scope>NUCLEOTIDE SEQUENCE [LARGE SCALE GENOMIC DNA]</scope>
    <source>
        <strain evidence="1 2">YN2</strain>
    </source>
</reference>
<proteinExistence type="predicted"/>
<name>A0A974PJZ9_9HYPH</name>
<dbReference type="EMBL" id="CP063362">
    <property type="protein sequence ID" value="QRG04671.1"/>
    <property type="molecule type" value="Genomic_DNA"/>
</dbReference>
<gene>
    <name evidence="1" type="ORF">EZH22_15985</name>
</gene>
<keyword evidence="2" id="KW-1185">Reference proteome</keyword>
<evidence type="ECO:0000313" key="1">
    <source>
        <dbReference type="EMBL" id="QRG04671.1"/>
    </source>
</evidence>
<evidence type="ECO:0000313" key="2">
    <source>
        <dbReference type="Proteomes" id="UP000596427"/>
    </source>
</evidence>
<dbReference type="RefSeq" id="WP_203191548.1">
    <property type="nucleotide sequence ID" value="NZ_CP063362.1"/>
</dbReference>
<dbReference type="KEGG" id="xdi:EZH22_15985"/>
<dbReference type="AlphaFoldDB" id="A0A974PJZ9"/>
<dbReference type="Proteomes" id="UP000596427">
    <property type="component" value="Chromosome"/>
</dbReference>